<dbReference type="Gene3D" id="1.10.10.10">
    <property type="entry name" value="Winged helix-like DNA-binding domain superfamily/Winged helix DNA-binding domain"/>
    <property type="match status" value="1"/>
</dbReference>
<feature type="domain" description="RNA polymerase sigma-70 ECF-like HTH" evidence="4">
    <location>
        <begin position="19"/>
        <end position="205"/>
    </location>
</feature>
<reference evidence="5 6" key="1">
    <citation type="journal article" date="2014" name="Genome Announc.">
        <title>Genome Sequence and Methylome of Soil Bacterium Gemmatirosa kalamazoonensis KBS708T, a Member of the Rarely Cultivated Gemmatimonadetes Phylum.</title>
        <authorList>
            <person name="Debruyn J.M."/>
            <person name="Radosevich M."/>
            <person name="Wommack K.E."/>
            <person name="Polson S.W."/>
            <person name="Hauser L.J."/>
            <person name="Fawaz M.N."/>
            <person name="Korlach J."/>
            <person name="Tsai Y.C."/>
        </authorList>
    </citation>
    <scope>NUCLEOTIDE SEQUENCE [LARGE SCALE GENOMIC DNA]</scope>
    <source>
        <strain evidence="5 6">KBS708</strain>
        <plasmid evidence="6">Plasmid 1</plasmid>
    </source>
</reference>
<evidence type="ECO:0000259" key="4">
    <source>
        <dbReference type="Pfam" id="PF07638"/>
    </source>
</evidence>
<dbReference type="InterPro" id="IPR014284">
    <property type="entry name" value="RNA_pol_sigma-70_dom"/>
</dbReference>
<dbReference type="GO" id="GO:0016987">
    <property type="term" value="F:sigma factor activity"/>
    <property type="evidence" value="ECO:0007669"/>
    <property type="project" value="UniProtKB-KW"/>
</dbReference>
<dbReference type="EMBL" id="CP007129">
    <property type="protein sequence ID" value="AHG92699.1"/>
    <property type="molecule type" value="Genomic_DNA"/>
</dbReference>
<dbReference type="AlphaFoldDB" id="W0RNY1"/>
<dbReference type="SUPFAM" id="SSF88659">
    <property type="entry name" value="Sigma3 and sigma4 domains of RNA polymerase sigma factors"/>
    <property type="match status" value="1"/>
</dbReference>
<keyword evidence="2" id="KW-0731">Sigma factor</keyword>
<dbReference type="PANTHER" id="PTHR43133">
    <property type="entry name" value="RNA POLYMERASE ECF-TYPE SIGMA FACTO"/>
    <property type="match status" value="1"/>
</dbReference>
<evidence type="ECO:0000313" key="6">
    <source>
        <dbReference type="Proteomes" id="UP000019151"/>
    </source>
</evidence>
<evidence type="ECO:0000313" key="5">
    <source>
        <dbReference type="EMBL" id="AHG92699.1"/>
    </source>
</evidence>
<dbReference type="InterPro" id="IPR036388">
    <property type="entry name" value="WH-like_DNA-bd_sf"/>
</dbReference>
<keyword evidence="5" id="KW-0614">Plasmid</keyword>
<dbReference type="InterPro" id="IPR011517">
    <property type="entry name" value="RNA_pol_sigma70_ECF-like"/>
</dbReference>
<evidence type="ECO:0000256" key="2">
    <source>
        <dbReference type="ARBA" id="ARBA00023082"/>
    </source>
</evidence>
<dbReference type="PANTHER" id="PTHR43133:SF39">
    <property type="entry name" value="SIMILAR TO RNA POLYMERASE SIGMA-E FACTOR"/>
    <property type="match status" value="1"/>
</dbReference>
<dbReference type="NCBIfam" id="TIGR02937">
    <property type="entry name" value="sigma70-ECF"/>
    <property type="match status" value="1"/>
</dbReference>
<dbReference type="InterPro" id="IPR039425">
    <property type="entry name" value="RNA_pol_sigma-70-like"/>
</dbReference>
<organism evidence="5 6">
    <name type="scientific">Gemmatirosa kalamazoonensis</name>
    <dbReference type="NCBI Taxonomy" id="861299"/>
    <lineage>
        <taxon>Bacteria</taxon>
        <taxon>Pseudomonadati</taxon>
        <taxon>Gemmatimonadota</taxon>
        <taxon>Gemmatimonadia</taxon>
        <taxon>Gemmatimonadales</taxon>
        <taxon>Gemmatimonadaceae</taxon>
        <taxon>Gemmatirosa</taxon>
    </lineage>
</organism>
<dbReference type="NCBIfam" id="TIGR02999">
    <property type="entry name" value="Sig-70_X6"/>
    <property type="match status" value="1"/>
</dbReference>
<evidence type="ECO:0000256" key="1">
    <source>
        <dbReference type="ARBA" id="ARBA00023015"/>
    </source>
</evidence>
<sequence length="206" mass="22451">MMPTPTPPRGTPDVRVAPAVTELLRAWGTGDADASEALAQVVYAELRRQARLVLRREGEGQTLQPTALVHEAWMRLDGQHEARWESRTQFFAVAARMMRRVLVDHARTRHALKRGGGPGAAARVTLGAVDREGAEPAALDAVDLLALDDALARLATLDPHKARLVELRYFAGLSIAEAATALGISPATVGREWAVARMWLRRELDG</sequence>
<gene>
    <name evidence="5" type="ORF">J421_5164</name>
</gene>
<dbReference type="Pfam" id="PF07638">
    <property type="entry name" value="Sigma70_ECF"/>
    <property type="match status" value="1"/>
</dbReference>
<dbReference type="InParanoid" id="W0RNY1"/>
<keyword evidence="3" id="KW-0804">Transcription</keyword>
<dbReference type="HOGENOM" id="CLU_102127_0_0_0"/>
<name>W0RNY1_9BACT</name>
<evidence type="ECO:0000256" key="3">
    <source>
        <dbReference type="ARBA" id="ARBA00023163"/>
    </source>
</evidence>
<geneLocation type="plasmid" evidence="5 6">
    <name>1</name>
</geneLocation>
<protein>
    <submittedName>
        <fullName evidence="5">RNA polymerase sigma factor</fullName>
    </submittedName>
</protein>
<keyword evidence="1" id="KW-0805">Transcription regulation</keyword>
<dbReference type="InterPro" id="IPR053812">
    <property type="entry name" value="HTH_Sigma70_ECF-like"/>
</dbReference>
<keyword evidence="6" id="KW-1185">Reference proteome</keyword>
<dbReference type="GO" id="GO:0006352">
    <property type="term" value="P:DNA-templated transcription initiation"/>
    <property type="evidence" value="ECO:0007669"/>
    <property type="project" value="InterPro"/>
</dbReference>
<dbReference type="Proteomes" id="UP000019151">
    <property type="component" value="Plasmid 1"/>
</dbReference>
<dbReference type="InterPro" id="IPR013324">
    <property type="entry name" value="RNA_pol_sigma_r3/r4-like"/>
</dbReference>
<dbReference type="KEGG" id="gba:J421_5164"/>
<accession>W0RNY1</accession>
<dbReference type="PATRIC" id="fig|861299.3.peg.5220"/>
<proteinExistence type="predicted"/>